<dbReference type="Proteomes" id="UP000886523">
    <property type="component" value="Unassembled WGS sequence"/>
</dbReference>
<dbReference type="EMBL" id="MU128948">
    <property type="protein sequence ID" value="KAF9515584.1"/>
    <property type="molecule type" value="Genomic_DNA"/>
</dbReference>
<proteinExistence type="predicted"/>
<reference evidence="2" key="1">
    <citation type="journal article" date="2020" name="Nat. Commun.">
        <title>Large-scale genome sequencing of mycorrhizal fungi provides insights into the early evolution of symbiotic traits.</title>
        <authorList>
            <person name="Miyauchi S."/>
            <person name="Kiss E."/>
            <person name="Kuo A."/>
            <person name="Drula E."/>
            <person name="Kohler A."/>
            <person name="Sanchez-Garcia M."/>
            <person name="Morin E."/>
            <person name="Andreopoulos B."/>
            <person name="Barry K.W."/>
            <person name="Bonito G."/>
            <person name="Buee M."/>
            <person name="Carver A."/>
            <person name="Chen C."/>
            <person name="Cichocki N."/>
            <person name="Clum A."/>
            <person name="Culley D."/>
            <person name="Crous P.W."/>
            <person name="Fauchery L."/>
            <person name="Girlanda M."/>
            <person name="Hayes R.D."/>
            <person name="Keri Z."/>
            <person name="LaButti K."/>
            <person name="Lipzen A."/>
            <person name="Lombard V."/>
            <person name="Magnuson J."/>
            <person name="Maillard F."/>
            <person name="Murat C."/>
            <person name="Nolan M."/>
            <person name="Ohm R.A."/>
            <person name="Pangilinan J."/>
            <person name="Pereira M.F."/>
            <person name="Perotto S."/>
            <person name="Peter M."/>
            <person name="Pfister S."/>
            <person name="Riley R."/>
            <person name="Sitrit Y."/>
            <person name="Stielow J.B."/>
            <person name="Szollosi G."/>
            <person name="Zifcakova L."/>
            <person name="Stursova M."/>
            <person name="Spatafora J.W."/>
            <person name="Tedersoo L."/>
            <person name="Vaario L.M."/>
            <person name="Yamada A."/>
            <person name="Yan M."/>
            <person name="Wang P."/>
            <person name="Xu J."/>
            <person name="Bruns T."/>
            <person name="Baldrian P."/>
            <person name="Vilgalys R."/>
            <person name="Dunand C."/>
            <person name="Henrissat B."/>
            <person name="Grigoriev I.V."/>
            <person name="Hibbett D."/>
            <person name="Nagy L.G."/>
            <person name="Martin F.M."/>
        </authorList>
    </citation>
    <scope>NUCLEOTIDE SEQUENCE</scope>
    <source>
        <strain evidence="2">UP504</strain>
    </source>
</reference>
<accession>A0A9P6B0T1</accession>
<dbReference type="AlphaFoldDB" id="A0A9P6B0T1"/>
<feature type="compositionally biased region" description="Acidic residues" evidence="1">
    <location>
        <begin position="73"/>
        <end position="83"/>
    </location>
</feature>
<feature type="compositionally biased region" description="Basic and acidic residues" evidence="1">
    <location>
        <begin position="109"/>
        <end position="120"/>
    </location>
</feature>
<feature type="compositionally biased region" description="Polar residues" evidence="1">
    <location>
        <begin position="1"/>
        <end position="10"/>
    </location>
</feature>
<gene>
    <name evidence="2" type="ORF">BS47DRAFT_1360874</name>
</gene>
<comment type="caution">
    <text evidence="2">The sequence shown here is derived from an EMBL/GenBank/DDBJ whole genome shotgun (WGS) entry which is preliminary data.</text>
</comment>
<feature type="compositionally biased region" description="Low complexity" evidence="1">
    <location>
        <begin position="11"/>
        <end position="27"/>
    </location>
</feature>
<organism evidence="2 3">
    <name type="scientific">Hydnum rufescens UP504</name>
    <dbReference type="NCBI Taxonomy" id="1448309"/>
    <lineage>
        <taxon>Eukaryota</taxon>
        <taxon>Fungi</taxon>
        <taxon>Dikarya</taxon>
        <taxon>Basidiomycota</taxon>
        <taxon>Agaricomycotina</taxon>
        <taxon>Agaricomycetes</taxon>
        <taxon>Cantharellales</taxon>
        <taxon>Hydnaceae</taxon>
        <taxon>Hydnum</taxon>
    </lineage>
</organism>
<name>A0A9P6B0T1_9AGAM</name>
<feature type="region of interest" description="Disordered" evidence="1">
    <location>
        <begin position="60"/>
        <end position="123"/>
    </location>
</feature>
<evidence type="ECO:0000256" key="1">
    <source>
        <dbReference type="SAM" id="MobiDB-lite"/>
    </source>
</evidence>
<protein>
    <submittedName>
        <fullName evidence="2">Uncharacterized protein</fullName>
    </submittedName>
</protein>
<evidence type="ECO:0000313" key="2">
    <source>
        <dbReference type="EMBL" id="KAF9515584.1"/>
    </source>
</evidence>
<evidence type="ECO:0000313" key="3">
    <source>
        <dbReference type="Proteomes" id="UP000886523"/>
    </source>
</evidence>
<sequence>MTETVIPQSTGASVAEAAAAGQQAFVPPQGPPPAYDERELPAGWTESSIQRSVWVHPLGILAQHVDQQHGGNEDEDDDDDDRPEEPIPERPATLSPKKRESSTSSYPADVKRRPDEEYRDVSAPSVVGPFWPRRPVVLGSRQKRGLIGRLRDGVFGSKEERKTRRALRKARHREEERLYMERRNALMAQRQRELEAEREAYRRSGGQYGQSGYYGGGQYGYCAPSPNAYGGPAYNNQYGYGPSDPYYNRRRGGGGLGLPLLGGLLGGMLLGDLLF</sequence>
<feature type="region of interest" description="Disordered" evidence="1">
    <location>
        <begin position="1"/>
        <end position="43"/>
    </location>
</feature>
<keyword evidence="3" id="KW-1185">Reference proteome</keyword>